<reference evidence="3 4" key="1">
    <citation type="journal article" date="2022" name="Genome Biol. Evol.">
        <title>Host diet, physiology and behaviors set the stage for Lachnospiraceae cladogenesis.</title>
        <authorList>
            <person name="Vera-Ponce De Leon A."/>
            <person name="Schneider M."/>
            <person name="Jahnes B.C."/>
            <person name="Sadowski V."/>
            <person name="Camuy-Velez L.A."/>
            <person name="Duan J."/>
            <person name="Sabree Z.L."/>
        </authorList>
    </citation>
    <scope>NUCLEOTIDE SEQUENCE [LARGE SCALE GENOMIC DNA]</scope>
    <source>
        <strain evidence="3 4">PAL227</strain>
    </source>
</reference>
<feature type="domain" description="HRDC" evidence="2">
    <location>
        <begin position="263"/>
        <end position="337"/>
    </location>
</feature>
<organism evidence="3 4">
    <name type="scientific">Ohessyouella blattaphilus</name>
    <dbReference type="NCBI Taxonomy" id="2949333"/>
    <lineage>
        <taxon>Bacteria</taxon>
        <taxon>Bacillati</taxon>
        <taxon>Bacillota</taxon>
        <taxon>Clostridia</taxon>
        <taxon>Lachnospirales</taxon>
        <taxon>Lachnospiraceae</taxon>
        <taxon>Ohessyouella</taxon>
    </lineage>
</organism>
<dbReference type="SMART" id="SM00341">
    <property type="entry name" value="HRDC"/>
    <property type="match status" value="1"/>
</dbReference>
<evidence type="ECO:0000313" key="3">
    <source>
        <dbReference type="EMBL" id="MCP1110548.1"/>
    </source>
</evidence>
<dbReference type="RefSeq" id="WP_262069428.1">
    <property type="nucleotide sequence ID" value="NZ_JAMXOC010000014.1"/>
</dbReference>
<dbReference type="SUPFAM" id="SSF47819">
    <property type="entry name" value="HRDC-like"/>
    <property type="match status" value="1"/>
</dbReference>
<evidence type="ECO:0000313" key="4">
    <source>
        <dbReference type="Proteomes" id="UP001523565"/>
    </source>
</evidence>
<dbReference type="InterPro" id="IPR011528">
    <property type="entry name" value="NERD"/>
</dbReference>
<dbReference type="Pfam" id="PF08378">
    <property type="entry name" value="NERD"/>
    <property type="match status" value="1"/>
</dbReference>
<gene>
    <name evidence="3" type="ORF">NK118_09825</name>
</gene>
<dbReference type="InterPro" id="IPR010997">
    <property type="entry name" value="HRDC-like_sf"/>
</dbReference>
<comment type="caution">
    <text evidence="3">The sequence shown here is derived from an EMBL/GenBank/DDBJ whole genome shotgun (WGS) entry which is preliminary data.</text>
</comment>
<dbReference type="PROSITE" id="PS50965">
    <property type="entry name" value="NERD"/>
    <property type="match status" value="1"/>
</dbReference>
<dbReference type="Proteomes" id="UP001523565">
    <property type="component" value="Unassembled WGS sequence"/>
</dbReference>
<dbReference type="InterPro" id="IPR044876">
    <property type="entry name" value="HRDC_dom_sf"/>
</dbReference>
<dbReference type="Gene3D" id="1.10.150.80">
    <property type="entry name" value="HRDC domain"/>
    <property type="match status" value="1"/>
</dbReference>
<accession>A0ABT1EIP2</accession>
<proteinExistence type="predicted"/>
<dbReference type="PROSITE" id="PS50967">
    <property type="entry name" value="HRDC"/>
    <property type="match status" value="1"/>
</dbReference>
<name>A0ABT1EIP2_9FIRM</name>
<sequence>MALFGNKEPIFLKRESDLPRLIESLKKLRGTLDSEGSRILEQDIKNYEYGLAGEENIVFELSNSHMPMYILRDIYICHDNLSAQIDFVVVTARQVYIIECKNLYGNVEIDNAGNFTRTMEYGGRKKKEGLYSPITQNQRHMELLKKIRTENQKNPLLKLAVNKWHDNFYKSIVVLANPKTVLNARYAKKEIRNQVIRADQLIEYIKSENQKSKEIKSSDKEMRIIAERLLSYHTENAADYLKKYEPYQLGGEDCEIEQGEPLPDEQDNLKSKLKEYRLHKSRSEQIKPYYLFNDAQMTDLISKMPRTKEELLNVNGFGPVKVEKYGDEILEIVKVFN</sequence>
<evidence type="ECO:0000259" key="1">
    <source>
        <dbReference type="PROSITE" id="PS50965"/>
    </source>
</evidence>
<evidence type="ECO:0000259" key="2">
    <source>
        <dbReference type="PROSITE" id="PS50967"/>
    </source>
</evidence>
<dbReference type="EMBL" id="JAMZFV010000014">
    <property type="protein sequence ID" value="MCP1110548.1"/>
    <property type="molecule type" value="Genomic_DNA"/>
</dbReference>
<dbReference type="Pfam" id="PF00570">
    <property type="entry name" value="HRDC"/>
    <property type="match status" value="1"/>
</dbReference>
<keyword evidence="4" id="KW-1185">Reference proteome</keyword>
<feature type="domain" description="NERD" evidence="1">
    <location>
        <begin position="49"/>
        <end position="167"/>
    </location>
</feature>
<protein>
    <submittedName>
        <fullName evidence="3">NERD domain-containing protein</fullName>
    </submittedName>
</protein>
<dbReference type="InterPro" id="IPR002121">
    <property type="entry name" value="HRDC_dom"/>
</dbReference>